<evidence type="ECO:0000313" key="1">
    <source>
        <dbReference type="EMBL" id="MBU3066599.1"/>
    </source>
</evidence>
<dbReference type="RefSeq" id="WP_215922677.1">
    <property type="nucleotide sequence ID" value="NZ_JAHKNI010000015.1"/>
</dbReference>
<evidence type="ECO:0000313" key="2">
    <source>
        <dbReference type="Proteomes" id="UP000733379"/>
    </source>
</evidence>
<organism evidence="1 2">
    <name type="scientific">Nocardia albiluteola</name>
    <dbReference type="NCBI Taxonomy" id="2842303"/>
    <lineage>
        <taxon>Bacteria</taxon>
        <taxon>Bacillati</taxon>
        <taxon>Actinomycetota</taxon>
        <taxon>Actinomycetes</taxon>
        <taxon>Mycobacteriales</taxon>
        <taxon>Nocardiaceae</taxon>
        <taxon>Nocardia</taxon>
    </lineage>
</organism>
<dbReference type="EMBL" id="JAHKNI010000015">
    <property type="protein sequence ID" value="MBU3066599.1"/>
    <property type="molecule type" value="Genomic_DNA"/>
</dbReference>
<dbReference type="Proteomes" id="UP000733379">
    <property type="component" value="Unassembled WGS sequence"/>
</dbReference>
<proteinExistence type="predicted"/>
<accession>A0ABS6BBP2</accession>
<name>A0ABS6BBP2_9NOCA</name>
<comment type="caution">
    <text evidence="1">The sequence shown here is derived from an EMBL/GenBank/DDBJ whole genome shotgun (WGS) entry which is preliminary data.</text>
</comment>
<reference evidence="1 2" key="1">
    <citation type="submission" date="2021-06" db="EMBL/GenBank/DDBJ databases">
        <title>Actinomycetes sequencing.</title>
        <authorList>
            <person name="Shan Q."/>
        </authorList>
    </citation>
    <scope>NUCLEOTIDE SEQUENCE [LARGE SCALE GENOMIC DNA]</scope>
    <source>
        <strain evidence="1 2">NEAU-G5</strain>
    </source>
</reference>
<protein>
    <submittedName>
        <fullName evidence="1">Uncharacterized protein</fullName>
    </submittedName>
</protein>
<keyword evidence="2" id="KW-1185">Reference proteome</keyword>
<sequence>MSHQQARCKRAPRPCPHPQSDSVLTRLIGCELASVVFVRDYVQLTFDGPVLSCYVWPTINTSGGGLRFQDAGYRDALCGFIGQPVVSTKEAVGSGLLLRFEAGSLSIHPASDELEGPEIAMLSGFSDMWAIWRPGEDTFADLD</sequence>
<gene>
    <name evidence="1" type="ORF">KO481_34420</name>
</gene>